<dbReference type="Gene3D" id="1.10.1330.10">
    <property type="entry name" value="Dockerin domain"/>
    <property type="match status" value="1"/>
</dbReference>
<dbReference type="Proteomes" id="UP000324479">
    <property type="component" value="Unassembled WGS sequence"/>
</dbReference>
<evidence type="ECO:0000313" key="8">
    <source>
        <dbReference type="Proteomes" id="UP000324479"/>
    </source>
</evidence>
<gene>
    <name evidence="7" type="ORF">FYK55_10455</name>
</gene>
<dbReference type="Gene3D" id="2.60.120.380">
    <property type="match status" value="1"/>
</dbReference>
<evidence type="ECO:0000259" key="6">
    <source>
        <dbReference type="Pfam" id="PF20009"/>
    </source>
</evidence>
<organism evidence="7 8">
    <name type="scientific">Roseiconus nitratireducens</name>
    <dbReference type="NCBI Taxonomy" id="2605748"/>
    <lineage>
        <taxon>Bacteria</taxon>
        <taxon>Pseudomonadati</taxon>
        <taxon>Planctomycetota</taxon>
        <taxon>Planctomycetia</taxon>
        <taxon>Pirellulales</taxon>
        <taxon>Pirellulaceae</taxon>
        <taxon>Roseiconus</taxon>
    </lineage>
</organism>
<evidence type="ECO:0000256" key="2">
    <source>
        <dbReference type="ARBA" id="ARBA00022525"/>
    </source>
</evidence>
<dbReference type="SUPFAM" id="SSF117074">
    <property type="entry name" value="Hypothetical protein PA1324"/>
    <property type="match status" value="2"/>
</dbReference>
<evidence type="ECO:0000256" key="1">
    <source>
        <dbReference type="ARBA" id="ARBA00004613"/>
    </source>
</evidence>
<dbReference type="Gene3D" id="2.60.40.3440">
    <property type="match status" value="2"/>
</dbReference>
<evidence type="ECO:0000256" key="4">
    <source>
        <dbReference type="SAM" id="MobiDB-lite"/>
    </source>
</evidence>
<dbReference type="InterPro" id="IPR045474">
    <property type="entry name" value="GEVED"/>
</dbReference>
<sequence>MTQRTDMESLDRRASSGKVGNTHDSARSRSRQSARNKALGRRRRRRLLMEGLETRQLLAAETGFVDPGLFPAVQPRNIGAVQSFKLNEGELGGQFGSNDSLLSADFLPLGTGAGQQDTIDVTGSMGFVSTPQGNIVTDVDTYAFDLRAGDILDVSVIGAGANLTVFYENGRIWWGTDTNTAISTYSDGSPLMTVGNAVGAQVVPEDGRYYVNLAPSFTNANYTLGLRAYRPVMEKAPIGAKQILYLDFDGGTYPSSDFFPSVVLPFGQVRLLGLPDSLDVLGFTNPLPGDADAIIDATVEKVKQEFATLGINGFNGDFDSSGIPGEYGITILNSRDHADPGDQNGLVTRVVIGSEVTQGLTDFGLAQNIDVGNFRPYEKVLVTLEAHAALAATYPRAPSASLVDAVAQQLAGTITHEAGHSFGIYHTDGTNFVENIMDEGSASLDDYLQGIGPDGVFGTADDIIPMFNDDRFAASEGLFFGVERVPASLSYALSTGTVGTTISGRVFADNNRDAKFGGDAGLAGVTVYADANNNGLLDPTDPQDVTDANGNYTLAVAGGTCNVIAITPDQYAPTTQTVISTSGGASGVNFGFVQVIPDVTGTKFADTNGNGFFDEGESGIEGFYIYLDLDGDDRPDLGEPSDRTDANGRYSINFPGPGTYTIREVVPPGYIQTFPTNGEHVVTYNGIALADNYNFGNLPSRDYGDAPDTYRTSVAANGPSHGISTGFGLGATVDRETNGFPSDDALGDDNNNIDDEDGVQLLSPLGPGGTATVQVTTRNNTNTPGFLQGWIDFDASGTFESDERVFTNVELAAGTSTLSVDVPNNAVVGSTFARFRYSATQNLGVGGEADLGEVEDYQFDILEAAAVANDDEFTVSRNSLSNQLDVLANDFESSVTQLTIVGRNVAGTAGTVVIAQDGRSIFYTPPNGFTGRDVFQYTVEDQLGNRYTATVTVNVNFQSTVPIAVDDTFEVPQGSANRALNVLDNDVPSIFGGLSITSVSAGDQGGQVSIEGGGQTIRYTPQPGFAGTEQFTYSIQDANGSTSQAEVTVNTLPGARNDDLIDFTIGIYDVVNNQPISNVQVGQPFNVRVFVEELNNPNFSPEGVASAFLDLLYTDELVSTRDTNPDDAFGFDITFGPNFQGGGFKLGDATIPGLINDVGAVQPIPSDGNLIEHSDPAELFTITMTAVSPGVAVFASDPADDPVAETILVGEDVALTVAQQRLGRTELTIFPASDNFSSAIDDSFPSGTDSDGRVITAGNAPNRLDVLANDNLGPTGQIREFGIATQAGRGTVLINDNNTPDNLNDDYVEYYADVNANGFDTFTYLIVTDDGVRSTAEVSLALGNASQDDLVEISFDLVDQLGNPISSVRSGDTFGVQVLVEDLRPELQGNTYVFAAYLDMLYDSGLISPASVPPGGRFDFDVDFDSDFDTSSGVGTAARDGIIDEFGTLLRQTVAESGSVIEPNLMATVYFVAGQVLTPTSTRIVGDPADASPFQDTLLFDRDDPVEVSQIRYDSLNITINPAGPQQNTALPEDVNNDGNVTPSDALSVINAIARGGEGELSFRGLYTDVNGDQVTSAVDALRVINRLARDAELSLAGEGESVVSDQLEVASIAVDDSAPLDEALADLSGPGKLVTVDSSGSSDSPESTQLLDFNAGSDEDEALLSLLADDQSQLA</sequence>
<keyword evidence="8" id="KW-1185">Reference proteome</keyword>
<dbReference type="EMBL" id="VWOX01000005">
    <property type="protein sequence ID" value="KAA5543622.1"/>
    <property type="molecule type" value="Genomic_DNA"/>
</dbReference>
<feature type="compositionally biased region" description="Basic and acidic residues" evidence="4">
    <location>
        <begin position="1"/>
        <end position="14"/>
    </location>
</feature>
<dbReference type="Gene3D" id="2.60.40.10">
    <property type="entry name" value="Immunoglobulins"/>
    <property type="match status" value="2"/>
</dbReference>
<dbReference type="InterPro" id="IPR036439">
    <property type="entry name" value="Dockerin_dom_sf"/>
</dbReference>
<protein>
    <submittedName>
        <fullName evidence="7">Adhesin</fullName>
    </submittedName>
</protein>
<keyword evidence="3" id="KW-0732">Signal</keyword>
<accession>A0A5M6DBD0</accession>
<dbReference type="GO" id="GO:0004553">
    <property type="term" value="F:hydrolase activity, hydrolyzing O-glycosyl compounds"/>
    <property type="evidence" value="ECO:0007669"/>
    <property type="project" value="InterPro"/>
</dbReference>
<dbReference type="RefSeq" id="WP_150076374.1">
    <property type="nucleotide sequence ID" value="NZ_VWOX01000005.1"/>
</dbReference>
<dbReference type="InterPro" id="IPR033764">
    <property type="entry name" value="Sdr_B"/>
</dbReference>
<feature type="domain" description="GEVED" evidence="6">
    <location>
        <begin position="787"/>
        <end position="859"/>
    </location>
</feature>
<evidence type="ECO:0000259" key="5">
    <source>
        <dbReference type="Pfam" id="PF17210"/>
    </source>
</evidence>
<dbReference type="Pfam" id="PF17963">
    <property type="entry name" value="Big_9"/>
    <property type="match status" value="2"/>
</dbReference>
<dbReference type="InterPro" id="IPR002105">
    <property type="entry name" value="Dockerin_1_rpt"/>
</dbReference>
<comment type="subcellular location">
    <subcellularLocation>
        <location evidence="1">Secreted</location>
    </subcellularLocation>
</comment>
<dbReference type="GO" id="GO:0000272">
    <property type="term" value="P:polysaccharide catabolic process"/>
    <property type="evidence" value="ECO:0007669"/>
    <property type="project" value="InterPro"/>
</dbReference>
<evidence type="ECO:0000313" key="7">
    <source>
        <dbReference type="EMBL" id="KAA5543622.1"/>
    </source>
</evidence>
<comment type="caution">
    <text evidence="7">The sequence shown here is derived from an EMBL/GenBank/DDBJ whole genome shotgun (WGS) entry which is preliminary data.</text>
</comment>
<dbReference type="SUPFAM" id="SSF63446">
    <property type="entry name" value="Type I dockerin domain"/>
    <property type="match status" value="1"/>
</dbReference>
<keyword evidence="2" id="KW-0964">Secreted</keyword>
<proteinExistence type="predicted"/>
<dbReference type="Pfam" id="PF20009">
    <property type="entry name" value="GEVED"/>
    <property type="match status" value="1"/>
</dbReference>
<reference evidence="7 8" key="1">
    <citation type="submission" date="2019-08" db="EMBL/GenBank/DDBJ databases">
        <authorList>
            <person name="Dhanesh K."/>
            <person name="Kumar G."/>
            <person name="Sasikala C."/>
            <person name="Venkata Ramana C."/>
        </authorList>
    </citation>
    <scope>NUCLEOTIDE SEQUENCE [LARGE SCALE GENOMIC DNA]</scope>
    <source>
        <strain evidence="7 8">JC645</strain>
    </source>
</reference>
<dbReference type="InterPro" id="IPR013783">
    <property type="entry name" value="Ig-like_fold"/>
</dbReference>
<evidence type="ECO:0000256" key="3">
    <source>
        <dbReference type="ARBA" id="ARBA00022729"/>
    </source>
</evidence>
<dbReference type="Pfam" id="PF17210">
    <property type="entry name" value="SdrD_B"/>
    <property type="match status" value="1"/>
</dbReference>
<dbReference type="SUPFAM" id="SSF55486">
    <property type="entry name" value="Metalloproteases ('zincins'), catalytic domain"/>
    <property type="match status" value="1"/>
</dbReference>
<dbReference type="GO" id="GO:0005576">
    <property type="term" value="C:extracellular region"/>
    <property type="evidence" value="ECO:0007669"/>
    <property type="project" value="UniProtKB-SubCell"/>
</dbReference>
<dbReference type="Pfam" id="PF00404">
    <property type="entry name" value="Dockerin_1"/>
    <property type="match status" value="1"/>
</dbReference>
<feature type="compositionally biased region" description="Basic residues" evidence="4">
    <location>
        <begin position="28"/>
        <end position="42"/>
    </location>
</feature>
<feature type="domain" description="SD-repeat containing protein B" evidence="5">
    <location>
        <begin position="604"/>
        <end position="679"/>
    </location>
</feature>
<feature type="region of interest" description="Disordered" evidence="4">
    <location>
        <begin position="1"/>
        <end position="42"/>
    </location>
</feature>
<name>A0A5M6DBD0_9BACT</name>